<reference evidence="1 2" key="1">
    <citation type="journal article" date="2016" name="Nat. Commun.">
        <title>Thousands of microbial genomes shed light on interconnected biogeochemical processes in an aquifer system.</title>
        <authorList>
            <person name="Anantharaman K."/>
            <person name="Brown C.T."/>
            <person name="Hug L.A."/>
            <person name="Sharon I."/>
            <person name="Castelle C.J."/>
            <person name="Probst A.J."/>
            <person name="Thomas B.C."/>
            <person name="Singh A."/>
            <person name="Wilkins M.J."/>
            <person name="Karaoz U."/>
            <person name="Brodie E.L."/>
            <person name="Williams K.H."/>
            <person name="Hubbard S.S."/>
            <person name="Banfield J.F."/>
        </authorList>
    </citation>
    <scope>NUCLEOTIDE SEQUENCE [LARGE SCALE GENOMIC DNA]</scope>
</reference>
<dbReference type="AlphaFoldDB" id="A0A1F6UWM9"/>
<accession>A0A1F6UWM9</accession>
<dbReference type="Proteomes" id="UP000182253">
    <property type="component" value="Unassembled WGS sequence"/>
</dbReference>
<evidence type="ECO:0000313" key="1">
    <source>
        <dbReference type="EMBL" id="OGI61815.1"/>
    </source>
</evidence>
<name>A0A1F6UWM9_9BACT</name>
<proteinExistence type="predicted"/>
<gene>
    <name evidence="1" type="ORF">A2645_01025</name>
</gene>
<comment type="caution">
    <text evidence="1">The sequence shown here is derived from an EMBL/GenBank/DDBJ whole genome shotgun (WGS) entry which is preliminary data.</text>
</comment>
<evidence type="ECO:0000313" key="2">
    <source>
        <dbReference type="Proteomes" id="UP000182253"/>
    </source>
</evidence>
<sequence>MQNKNKIIIILLVAVIVILAYGAFIKPKNGNDGYQIPVGDTKGDADATELNAISYTYTNHGFSIELPKGYVPVEQKSEGGPATSISLPNNSHLSYVTDAAWWEQYNILPSYTYIKDEKIGAHTFKVYSYGNFTFYWFKQGNVGYEFVGDIELLKTFKFVGWSQ</sequence>
<protein>
    <submittedName>
        <fullName evidence="1">Uncharacterized protein</fullName>
    </submittedName>
</protein>
<organism evidence="1 2">
    <name type="scientific">Candidatus Nomurabacteria bacterium RIFCSPHIGHO2_01_FULL_39_9</name>
    <dbReference type="NCBI Taxonomy" id="1801735"/>
    <lineage>
        <taxon>Bacteria</taxon>
        <taxon>Candidatus Nomuraibacteriota</taxon>
    </lineage>
</organism>
<dbReference type="EMBL" id="MFTL01000008">
    <property type="protein sequence ID" value="OGI61815.1"/>
    <property type="molecule type" value="Genomic_DNA"/>
</dbReference>
<dbReference type="STRING" id="1801735.A2645_01025"/>